<keyword evidence="10" id="KW-1185">Reference proteome</keyword>
<dbReference type="InterPro" id="IPR025943">
    <property type="entry name" value="Sigma_54_int_dom_ATP-bd_2"/>
</dbReference>
<dbReference type="InterPro" id="IPR002197">
    <property type="entry name" value="HTH_Fis"/>
</dbReference>
<evidence type="ECO:0000259" key="8">
    <source>
        <dbReference type="PROSITE" id="PS50110"/>
    </source>
</evidence>
<dbReference type="Pfam" id="PF25601">
    <property type="entry name" value="AAA_lid_14"/>
    <property type="match status" value="1"/>
</dbReference>
<feature type="domain" description="Response regulatory" evidence="8">
    <location>
        <begin position="3"/>
        <end position="117"/>
    </location>
</feature>
<dbReference type="SUPFAM" id="SSF52172">
    <property type="entry name" value="CheY-like"/>
    <property type="match status" value="1"/>
</dbReference>
<name>A0ABP9MKT5_9GAMM</name>
<dbReference type="PROSITE" id="PS00688">
    <property type="entry name" value="SIGMA54_INTERACT_3"/>
    <property type="match status" value="1"/>
</dbReference>
<keyword evidence="2" id="KW-0067">ATP-binding</keyword>
<dbReference type="EMBL" id="BAABKE010000003">
    <property type="protein sequence ID" value="GAA5098176.1"/>
    <property type="molecule type" value="Genomic_DNA"/>
</dbReference>
<dbReference type="PANTHER" id="PTHR32071">
    <property type="entry name" value="TRANSCRIPTIONAL REGULATORY PROTEIN"/>
    <property type="match status" value="1"/>
</dbReference>
<keyword evidence="4" id="KW-0238">DNA-binding</keyword>
<dbReference type="PROSITE" id="PS00676">
    <property type="entry name" value="SIGMA54_INTERACT_2"/>
    <property type="match status" value="1"/>
</dbReference>
<dbReference type="SUPFAM" id="SSF52540">
    <property type="entry name" value="P-loop containing nucleoside triphosphate hydrolases"/>
    <property type="match status" value="1"/>
</dbReference>
<dbReference type="InterPro" id="IPR027417">
    <property type="entry name" value="P-loop_NTPase"/>
</dbReference>
<gene>
    <name evidence="9" type="ORF">GCM10023338_10340</name>
</gene>
<feature type="modified residue" description="4-aspartylphosphate" evidence="6">
    <location>
        <position position="52"/>
    </location>
</feature>
<proteinExistence type="predicted"/>
<dbReference type="PANTHER" id="PTHR32071:SF100">
    <property type="entry name" value="RESPONSE REGULATOR PROTEIN PILR"/>
    <property type="match status" value="1"/>
</dbReference>
<evidence type="ECO:0000256" key="5">
    <source>
        <dbReference type="ARBA" id="ARBA00023163"/>
    </source>
</evidence>
<keyword evidence="1" id="KW-0547">Nucleotide-binding</keyword>
<evidence type="ECO:0000313" key="9">
    <source>
        <dbReference type="EMBL" id="GAA5098176.1"/>
    </source>
</evidence>
<dbReference type="InterPro" id="IPR058031">
    <property type="entry name" value="AAA_lid_NorR"/>
</dbReference>
<dbReference type="InterPro" id="IPR001789">
    <property type="entry name" value="Sig_transdc_resp-reg_receiver"/>
</dbReference>
<dbReference type="SMART" id="SM00448">
    <property type="entry name" value="REC"/>
    <property type="match status" value="1"/>
</dbReference>
<dbReference type="SUPFAM" id="SSF46689">
    <property type="entry name" value="Homeodomain-like"/>
    <property type="match status" value="1"/>
</dbReference>
<dbReference type="InterPro" id="IPR002078">
    <property type="entry name" value="Sigma_54_int"/>
</dbReference>
<dbReference type="InterPro" id="IPR011006">
    <property type="entry name" value="CheY-like_superfamily"/>
</dbReference>
<accession>A0ABP9MKT5</accession>
<dbReference type="Pfam" id="PF00158">
    <property type="entry name" value="Sigma54_activat"/>
    <property type="match status" value="1"/>
</dbReference>
<keyword evidence="6" id="KW-0597">Phosphoprotein</keyword>
<keyword evidence="3" id="KW-0805">Transcription regulation</keyword>
<dbReference type="Gene3D" id="3.40.50.300">
    <property type="entry name" value="P-loop containing nucleotide triphosphate hydrolases"/>
    <property type="match status" value="1"/>
</dbReference>
<evidence type="ECO:0000259" key="7">
    <source>
        <dbReference type="PROSITE" id="PS50045"/>
    </source>
</evidence>
<feature type="domain" description="Sigma-54 factor interaction" evidence="7">
    <location>
        <begin position="131"/>
        <end position="359"/>
    </location>
</feature>
<comment type="caution">
    <text evidence="9">The sequence shown here is derived from an EMBL/GenBank/DDBJ whole genome shotgun (WGS) entry which is preliminary data.</text>
</comment>
<dbReference type="PROSITE" id="PS50045">
    <property type="entry name" value="SIGMA54_INTERACT_4"/>
    <property type="match status" value="1"/>
</dbReference>
<organism evidence="9 10">
    <name type="scientific">Wohlfahrtiimonas larvae</name>
    <dbReference type="NCBI Taxonomy" id="1157986"/>
    <lineage>
        <taxon>Bacteria</taxon>
        <taxon>Pseudomonadati</taxon>
        <taxon>Pseudomonadota</taxon>
        <taxon>Gammaproteobacteria</taxon>
        <taxon>Cardiobacteriales</taxon>
        <taxon>Ignatzschineriaceae</taxon>
        <taxon>Wohlfahrtiimonas</taxon>
    </lineage>
</organism>
<evidence type="ECO:0000313" key="10">
    <source>
        <dbReference type="Proteomes" id="UP001500631"/>
    </source>
</evidence>
<dbReference type="SMART" id="SM00382">
    <property type="entry name" value="AAA"/>
    <property type="match status" value="1"/>
</dbReference>
<protein>
    <submittedName>
        <fullName evidence="9">Sigma-54 dependent transcriptional regulator</fullName>
    </submittedName>
</protein>
<reference evidence="10" key="1">
    <citation type="journal article" date="2019" name="Int. J. Syst. Evol. Microbiol.">
        <title>The Global Catalogue of Microorganisms (GCM) 10K type strain sequencing project: providing services to taxonomists for standard genome sequencing and annotation.</title>
        <authorList>
            <consortium name="The Broad Institute Genomics Platform"/>
            <consortium name="The Broad Institute Genome Sequencing Center for Infectious Disease"/>
            <person name="Wu L."/>
            <person name="Ma J."/>
        </authorList>
    </citation>
    <scope>NUCLEOTIDE SEQUENCE [LARGE SCALE GENOMIC DNA]</scope>
    <source>
        <strain evidence="10">JCM 18424</strain>
    </source>
</reference>
<dbReference type="RefSeq" id="WP_077925155.1">
    <property type="nucleotide sequence ID" value="NZ_BAABKE010000003.1"/>
</dbReference>
<dbReference type="Proteomes" id="UP001500631">
    <property type="component" value="Unassembled WGS sequence"/>
</dbReference>
<dbReference type="InterPro" id="IPR025944">
    <property type="entry name" value="Sigma_54_int_dom_CS"/>
</dbReference>
<dbReference type="Gene3D" id="1.10.8.60">
    <property type="match status" value="1"/>
</dbReference>
<sequence>MYKALIIDDEENICELISMSFLSINIDCVEAYSVSEAIVALQEESFDVCLTDLKLPDGDGFDILRYIQDKLPNLPVAMMTAHGNVESAIEALKLGAFDFISKPFEVEALRNLALNAIETKKIPKAESVHGLYGDSPVMVAMREQIRKIARSQAPIYITGESGTGKEVVARAIHAESPRFEGPFIAVNCGALPEHLVESELFGHKKGSFTGADKDKKGLFQAADGGTLLLDEVADLPLSMQVKLLRAIQERAIRPIGEMKEIPVNVRILSASHKALSQLVQEQEFRQDLFYRLNVISLNVPSLRQRLSDVPLLSEIILKRLNEENHRHVSIADDALSALSQYTFPGNVRELENILERASALCDGEIIHAENLLLTGSHAELLEIDSGFTPTIAPELIEEPIKELSQSSSVPLQVVKENCEPEDIACSIEDPLIPDQIDDIEGYLEAVERKILKRALAENHSKTEAAKQLGISFRTFRYRLKKLNIEDDE</sequence>
<dbReference type="PROSITE" id="PS50110">
    <property type="entry name" value="RESPONSE_REGULATORY"/>
    <property type="match status" value="1"/>
</dbReference>
<dbReference type="Pfam" id="PF00072">
    <property type="entry name" value="Response_reg"/>
    <property type="match status" value="1"/>
</dbReference>
<dbReference type="CDD" id="cd00009">
    <property type="entry name" value="AAA"/>
    <property type="match status" value="1"/>
</dbReference>
<dbReference type="Gene3D" id="3.40.50.2300">
    <property type="match status" value="1"/>
</dbReference>
<dbReference type="PROSITE" id="PS00675">
    <property type="entry name" value="SIGMA54_INTERACT_1"/>
    <property type="match status" value="1"/>
</dbReference>
<evidence type="ECO:0000256" key="6">
    <source>
        <dbReference type="PROSITE-ProRule" id="PRU00169"/>
    </source>
</evidence>
<evidence type="ECO:0000256" key="3">
    <source>
        <dbReference type="ARBA" id="ARBA00023015"/>
    </source>
</evidence>
<dbReference type="InterPro" id="IPR003593">
    <property type="entry name" value="AAA+_ATPase"/>
</dbReference>
<evidence type="ECO:0000256" key="2">
    <source>
        <dbReference type="ARBA" id="ARBA00022840"/>
    </source>
</evidence>
<dbReference type="InterPro" id="IPR025662">
    <property type="entry name" value="Sigma_54_int_dom_ATP-bd_1"/>
</dbReference>
<dbReference type="Pfam" id="PF02954">
    <property type="entry name" value="HTH_8"/>
    <property type="match status" value="1"/>
</dbReference>
<keyword evidence="5" id="KW-0804">Transcription</keyword>
<dbReference type="InterPro" id="IPR009057">
    <property type="entry name" value="Homeodomain-like_sf"/>
</dbReference>
<evidence type="ECO:0000256" key="1">
    <source>
        <dbReference type="ARBA" id="ARBA00022741"/>
    </source>
</evidence>
<dbReference type="Gene3D" id="1.10.10.60">
    <property type="entry name" value="Homeodomain-like"/>
    <property type="match status" value="1"/>
</dbReference>
<evidence type="ECO:0000256" key="4">
    <source>
        <dbReference type="ARBA" id="ARBA00023125"/>
    </source>
</evidence>